<feature type="compositionally biased region" description="Basic and acidic residues" evidence="1">
    <location>
        <begin position="1"/>
        <end position="14"/>
    </location>
</feature>
<sequence length="101" mass="11054">MDEKPEADEHRPDSKMTVAEQEPLVQPPSNLDGEVKKKIVENEDDWDDWGDESYSFVPLPPQNTKKSAVVSDGASSVQSGNPEAEHPPGKDVEVLNALATK</sequence>
<protein>
    <submittedName>
        <fullName evidence="2">Uncharacterized protein</fullName>
    </submittedName>
</protein>
<feature type="compositionally biased region" description="Basic and acidic residues" evidence="1">
    <location>
        <begin position="83"/>
        <end position="93"/>
    </location>
</feature>
<name>A0A7S3UUA9_HETAK</name>
<proteinExistence type="predicted"/>
<dbReference type="EMBL" id="HBIU01008992">
    <property type="protein sequence ID" value="CAE0624978.1"/>
    <property type="molecule type" value="Transcribed_RNA"/>
</dbReference>
<feature type="region of interest" description="Disordered" evidence="1">
    <location>
        <begin position="1"/>
        <end position="101"/>
    </location>
</feature>
<accession>A0A7S3UUA9</accession>
<evidence type="ECO:0000256" key="1">
    <source>
        <dbReference type="SAM" id="MobiDB-lite"/>
    </source>
</evidence>
<gene>
    <name evidence="2" type="ORF">HAKA00212_LOCUS3645</name>
</gene>
<evidence type="ECO:0000313" key="2">
    <source>
        <dbReference type="EMBL" id="CAE0624978.1"/>
    </source>
</evidence>
<feature type="compositionally biased region" description="Acidic residues" evidence="1">
    <location>
        <begin position="42"/>
        <end position="51"/>
    </location>
</feature>
<dbReference type="AlphaFoldDB" id="A0A7S3UUA9"/>
<organism evidence="2">
    <name type="scientific">Heterosigma akashiwo</name>
    <name type="common">Chromophytic alga</name>
    <name type="synonym">Heterosigma carterae</name>
    <dbReference type="NCBI Taxonomy" id="2829"/>
    <lineage>
        <taxon>Eukaryota</taxon>
        <taxon>Sar</taxon>
        <taxon>Stramenopiles</taxon>
        <taxon>Ochrophyta</taxon>
        <taxon>Raphidophyceae</taxon>
        <taxon>Chattonellales</taxon>
        <taxon>Chattonellaceae</taxon>
        <taxon>Heterosigma</taxon>
    </lineage>
</organism>
<reference evidence="2" key="1">
    <citation type="submission" date="2021-01" db="EMBL/GenBank/DDBJ databases">
        <authorList>
            <person name="Corre E."/>
            <person name="Pelletier E."/>
            <person name="Niang G."/>
            <person name="Scheremetjew M."/>
            <person name="Finn R."/>
            <person name="Kale V."/>
            <person name="Holt S."/>
            <person name="Cochrane G."/>
            <person name="Meng A."/>
            <person name="Brown T."/>
            <person name="Cohen L."/>
        </authorList>
    </citation>
    <scope>NUCLEOTIDE SEQUENCE</scope>
    <source>
        <strain evidence="2">CCMP3107</strain>
    </source>
</reference>